<accession>A0ABP6UBG9</accession>
<dbReference type="InterPro" id="IPR013325">
    <property type="entry name" value="RNA_pol_sigma_r2"/>
</dbReference>
<evidence type="ECO:0000256" key="1">
    <source>
        <dbReference type="ARBA" id="ARBA00010641"/>
    </source>
</evidence>
<feature type="domain" description="RNA polymerase sigma-70 region 4" evidence="8">
    <location>
        <begin position="142"/>
        <end position="189"/>
    </location>
</feature>
<dbReference type="Gene3D" id="1.10.1740.10">
    <property type="match status" value="1"/>
</dbReference>
<dbReference type="RefSeq" id="WP_345584751.1">
    <property type="nucleotide sequence ID" value="NZ_BAAAXF010000078.1"/>
</dbReference>
<evidence type="ECO:0000256" key="5">
    <source>
        <dbReference type="ARBA" id="ARBA00023163"/>
    </source>
</evidence>
<dbReference type="PROSITE" id="PS01063">
    <property type="entry name" value="SIGMA70_ECF"/>
    <property type="match status" value="1"/>
</dbReference>
<keyword evidence="5 6" id="KW-0804">Transcription</keyword>
<dbReference type="InterPro" id="IPR000838">
    <property type="entry name" value="RNA_pol_sigma70_ECF_CS"/>
</dbReference>
<evidence type="ECO:0000256" key="3">
    <source>
        <dbReference type="ARBA" id="ARBA00023082"/>
    </source>
</evidence>
<dbReference type="EMBL" id="BAAAXF010000078">
    <property type="protein sequence ID" value="GAA3503821.1"/>
    <property type="molecule type" value="Genomic_DNA"/>
</dbReference>
<proteinExistence type="inferred from homology"/>
<feature type="domain" description="RNA polymerase sigma-70 region 2" evidence="7">
    <location>
        <begin position="39"/>
        <end position="107"/>
    </location>
</feature>
<dbReference type="NCBIfam" id="TIGR02937">
    <property type="entry name" value="sigma70-ECF"/>
    <property type="match status" value="1"/>
</dbReference>
<dbReference type="SUPFAM" id="SSF88659">
    <property type="entry name" value="Sigma3 and sigma4 domains of RNA polymerase sigma factors"/>
    <property type="match status" value="1"/>
</dbReference>
<evidence type="ECO:0000256" key="6">
    <source>
        <dbReference type="RuleBase" id="RU000716"/>
    </source>
</evidence>
<reference evidence="10" key="1">
    <citation type="journal article" date="2019" name="Int. J. Syst. Evol. Microbiol.">
        <title>The Global Catalogue of Microorganisms (GCM) 10K type strain sequencing project: providing services to taxonomists for standard genome sequencing and annotation.</title>
        <authorList>
            <consortium name="The Broad Institute Genomics Platform"/>
            <consortium name="The Broad Institute Genome Sequencing Center for Infectious Disease"/>
            <person name="Wu L."/>
            <person name="Ma J."/>
        </authorList>
    </citation>
    <scope>NUCLEOTIDE SEQUENCE [LARGE SCALE GENOMIC DNA]</scope>
    <source>
        <strain evidence="10">JCM 4816</strain>
    </source>
</reference>
<keyword evidence="4 6" id="KW-0238">DNA-binding</keyword>
<keyword evidence="2 6" id="KW-0805">Transcription regulation</keyword>
<sequence>MSTNTRSTGVLVQPVEETRHEDELARGLRASDENAFAAIYRRWGPLVHTMATRSLGDTHEAEDVTQQVFLGAWRGRAGFHPERGPLGAWLVGITRRKIVDALAARTRRLALADSVAHGAGPSPPEEAAPESVLDRVLLVDELSRLPRQQRDVLCLAFYEDLTQSQIAERTGMPLGTVKSHARRGLHRLRGAIEQGRVRGPGA</sequence>
<dbReference type="InterPro" id="IPR039425">
    <property type="entry name" value="RNA_pol_sigma-70-like"/>
</dbReference>
<evidence type="ECO:0000313" key="10">
    <source>
        <dbReference type="Proteomes" id="UP001501455"/>
    </source>
</evidence>
<evidence type="ECO:0000313" key="9">
    <source>
        <dbReference type="EMBL" id="GAA3503821.1"/>
    </source>
</evidence>
<dbReference type="PANTHER" id="PTHR43133:SF62">
    <property type="entry name" value="RNA POLYMERASE SIGMA FACTOR SIGZ"/>
    <property type="match status" value="1"/>
</dbReference>
<dbReference type="CDD" id="cd06171">
    <property type="entry name" value="Sigma70_r4"/>
    <property type="match status" value="1"/>
</dbReference>
<name>A0ABP6UBG9_9ACTN</name>
<dbReference type="InterPro" id="IPR014284">
    <property type="entry name" value="RNA_pol_sigma-70_dom"/>
</dbReference>
<evidence type="ECO:0000256" key="2">
    <source>
        <dbReference type="ARBA" id="ARBA00023015"/>
    </source>
</evidence>
<protein>
    <recommendedName>
        <fullName evidence="6">RNA polymerase sigma factor</fullName>
    </recommendedName>
</protein>
<organism evidence="9 10">
    <name type="scientific">Streptomyces prasinosporus</name>
    <dbReference type="NCBI Taxonomy" id="68256"/>
    <lineage>
        <taxon>Bacteria</taxon>
        <taxon>Bacillati</taxon>
        <taxon>Actinomycetota</taxon>
        <taxon>Actinomycetes</taxon>
        <taxon>Kitasatosporales</taxon>
        <taxon>Streptomycetaceae</taxon>
        <taxon>Streptomyces</taxon>
        <taxon>Streptomyces albogriseolus group</taxon>
    </lineage>
</organism>
<dbReference type="InterPro" id="IPR007627">
    <property type="entry name" value="RNA_pol_sigma70_r2"/>
</dbReference>
<evidence type="ECO:0000256" key="4">
    <source>
        <dbReference type="ARBA" id="ARBA00023125"/>
    </source>
</evidence>
<evidence type="ECO:0000259" key="8">
    <source>
        <dbReference type="Pfam" id="PF04545"/>
    </source>
</evidence>
<comment type="caution">
    <text evidence="9">The sequence shown here is derived from an EMBL/GenBank/DDBJ whole genome shotgun (WGS) entry which is preliminary data.</text>
</comment>
<dbReference type="Pfam" id="PF04542">
    <property type="entry name" value="Sigma70_r2"/>
    <property type="match status" value="1"/>
</dbReference>
<comment type="similarity">
    <text evidence="1 6">Belongs to the sigma-70 factor family. ECF subfamily.</text>
</comment>
<dbReference type="PANTHER" id="PTHR43133">
    <property type="entry name" value="RNA POLYMERASE ECF-TYPE SIGMA FACTO"/>
    <property type="match status" value="1"/>
</dbReference>
<dbReference type="Gene3D" id="1.10.10.10">
    <property type="entry name" value="Winged helix-like DNA-binding domain superfamily/Winged helix DNA-binding domain"/>
    <property type="match status" value="1"/>
</dbReference>
<dbReference type="Proteomes" id="UP001501455">
    <property type="component" value="Unassembled WGS sequence"/>
</dbReference>
<dbReference type="Pfam" id="PF04545">
    <property type="entry name" value="Sigma70_r4"/>
    <property type="match status" value="1"/>
</dbReference>
<dbReference type="InterPro" id="IPR036388">
    <property type="entry name" value="WH-like_DNA-bd_sf"/>
</dbReference>
<evidence type="ECO:0000259" key="7">
    <source>
        <dbReference type="Pfam" id="PF04542"/>
    </source>
</evidence>
<keyword evidence="10" id="KW-1185">Reference proteome</keyword>
<dbReference type="SUPFAM" id="SSF88946">
    <property type="entry name" value="Sigma2 domain of RNA polymerase sigma factors"/>
    <property type="match status" value="1"/>
</dbReference>
<keyword evidence="3 6" id="KW-0731">Sigma factor</keyword>
<dbReference type="InterPro" id="IPR007630">
    <property type="entry name" value="RNA_pol_sigma70_r4"/>
</dbReference>
<gene>
    <name evidence="9" type="ORF">GCM10019016_109330</name>
</gene>
<dbReference type="InterPro" id="IPR013324">
    <property type="entry name" value="RNA_pol_sigma_r3/r4-like"/>
</dbReference>